<protein>
    <submittedName>
        <fullName evidence="1">Uncharacterized protein</fullName>
    </submittedName>
</protein>
<organism evidence="1 2">
    <name type="scientific">Handroanthus impetiginosus</name>
    <dbReference type="NCBI Taxonomy" id="429701"/>
    <lineage>
        <taxon>Eukaryota</taxon>
        <taxon>Viridiplantae</taxon>
        <taxon>Streptophyta</taxon>
        <taxon>Embryophyta</taxon>
        <taxon>Tracheophyta</taxon>
        <taxon>Spermatophyta</taxon>
        <taxon>Magnoliopsida</taxon>
        <taxon>eudicotyledons</taxon>
        <taxon>Gunneridae</taxon>
        <taxon>Pentapetalae</taxon>
        <taxon>asterids</taxon>
        <taxon>lamiids</taxon>
        <taxon>Lamiales</taxon>
        <taxon>Bignoniaceae</taxon>
        <taxon>Crescentiina</taxon>
        <taxon>Tabebuia alliance</taxon>
        <taxon>Handroanthus</taxon>
    </lineage>
</organism>
<keyword evidence="2" id="KW-1185">Reference proteome</keyword>
<evidence type="ECO:0000313" key="1">
    <source>
        <dbReference type="EMBL" id="PIN11501.1"/>
    </source>
</evidence>
<gene>
    <name evidence="1" type="ORF">CDL12_15904</name>
</gene>
<reference evidence="2" key="1">
    <citation type="journal article" date="2018" name="Gigascience">
        <title>Genome assembly of the Pink Ipe (Handroanthus impetiginosus, Bignoniaceae), a highly valued, ecologically keystone Neotropical timber forest tree.</title>
        <authorList>
            <person name="Silva-Junior O.B."/>
            <person name="Grattapaglia D."/>
            <person name="Novaes E."/>
            <person name="Collevatti R.G."/>
        </authorList>
    </citation>
    <scope>NUCLEOTIDE SEQUENCE [LARGE SCALE GENOMIC DNA]</scope>
    <source>
        <strain evidence="2">cv. UFG-1</strain>
    </source>
</reference>
<accession>A0A2G9H1Y0</accession>
<dbReference type="EMBL" id="NKXS01002927">
    <property type="protein sequence ID" value="PIN11501.1"/>
    <property type="molecule type" value="Genomic_DNA"/>
</dbReference>
<evidence type="ECO:0000313" key="2">
    <source>
        <dbReference type="Proteomes" id="UP000231279"/>
    </source>
</evidence>
<dbReference type="Proteomes" id="UP000231279">
    <property type="component" value="Unassembled WGS sequence"/>
</dbReference>
<dbReference type="AlphaFoldDB" id="A0A2G9H1Y0"/>
<sequence>MACGSVFKAFFLTQPEPWLPFPFVSGKRSTFMPITFPHNKISTQNQNCGCKLTANVKSHQFVRNCLSNGKPSSSREDSEQDPPQEAVLKAISVQVSSSHQVISSFNLFCCCYFTYSHVY</sequence>
<comment type="caution">
    <text evidence="1">The sequence shown here is derived from an EMBL/GenBank/DDBJ whole genome shotgun (WGS) entry which is preliminary data.</text>
</comment>
<name>A0A2G9H1Y0_9LAMI</name>
<proteinExistence type="predicted"/>
<dbReference type="OrthoDB" id="533321at2759"/>